<evidence type="ECO:0000313" key="2">
    <source>
        <dbReference type="EMBL" id="HIZ85919.1"/>
    </source>
</evidence>
<dbReference type="Pfam" id="PF13004">
    <property type="entry name" value="BACON"/>
    <property type="match status" value="1"/>
</dbReference>
<organism evidence="2 3">
    <name type="scientific">Candidatus Coprenecus stercoravium</name>
    <dbReference type="NCBI Taxonomy" id="2840735"/>
    <lineage>
        <taxon>Bacteria</taxon>
        <taxon>Pseudomonadati</taxon>
        <taxon>Bacteroidota</taxon>
        <taxon>Bacteroidia</taxon>
        <taxon>Bacteroidales</taxon>
        <taxon>Rikenellaceae</taxon>
        <taxon>Rikenellaceae incertae sedis</taxon>
        <taxon>Candidatus Coprenecus</taxon>
    </lineage>
</organism>
<reference evidence="2" key="2">
    <citation type="submission" date="2021-04" db="EMBL/GenBank/DDBJ databases">
        <authorList>
            <person name="Gilroy R."/>
        </authorList>
    </citation>
    <scope>NUCLEOTIDE SEQUENCE</scope>
    <source>
        <strain evidence="2">Gambia16-554</strain>
    </source>
</reference>
<comment type="caution">
    <text evidence="2">The sequence shown here is derived from an EMBL/GenBank/DDBJ whole genome shotgun (WGS) entry which is preliminary data.</text>
</comment>
<dbReference type="Proteomes" id="UP000824115">
    <property type="component" value="Unassembled WGS sequence"/>
</dbReference>
<gene>
    <name evidence="2" type="ORF">IAC04_05475</name>
</gene>
<protein>
    <recommendedName>
        <fullName evidence="1">BACON domain-containing protein</fullName>
    </recommendedName>
</protein>
<reference evidence="2" key="1">
    <citation type="journal article" date="2021" name="PeerJ">
        <title>Extensive microbial diversity within the chicken gut microbiome revealed by metagenomics and culture.</title>
        <authorList>
            <person name="Gilroy R."/>
            <person name="Ravi A."/>
            <person name="Getino M."/>
            <person name="Pursley I."/>
            <person name="Horton D.L."/>
            <person name="Alikhan N.F."/>
            <person name="Baker D."/>
            <person name="Gharbi K."/>
            <person name="Hall N."/>
            <person name="Watson M."/>
            <person name="Adriaenssens E.M."/>
            <person name="Foster-Nyarko E."/>
            <person name="Jarju S."/>
            <person name="Secka A."/>
            <person name="Antonio M."/>
            <person name="Oren A."/>
            <person name="Chaudhuri R.R."/>
            <person name="La Ragione R."/>
            <person name="Hildebrand F."/>
            <person name="Pallen M.J."/>
        </authorList>
    </citation>
    <scope>NUCLEOTIDE SEQUENCE</scope>
    <source>
        <strain evidence="2">Gambia16-554</strain>
    </source>
</reference>
<feature type="domain" description="BACON" evidence="1">
    <location>
        <begin position="3"/>
        <end position="56"/>
    </location>
</feature>
<evidence type="ECO:0000313" key="3">
    <source>
        <dbReference type="Proteomes" id="UP000824115"/>
    </source>
</evidence>
<proteinExistence type="predicted"/>
<sequence>MKKDWCTITPSSGESGVTAVEFSGGVHYGRYPRSEQVLFKASGDTGNAQVVVTVNQQAKEECIEIVGVSGQSVPAEGGNVQIQGLTNISELYFMLADTISIPENATSQGILALNAVVGYSIPSQTFLRMDDSSEVLATLVGTDTNWYKVSFPDDPGQDTGIQFGISFSVPVNPTAGQRNCCVVLRNADATLYGWTAVSQLPSAVAAISASPQSVTLTNLGAGKVVRVISNEDWEAE</sequence>
<dbReference type="EMBL" id="DXAW01000096">
    <property type="protein sequence ID" value="HIZ85919.1"/>
    <property type="molecule type" value="Genomic_DNA"/>
</dbReference>
<dbReference type="InterPro" id="IPR024361">
    <property type="entry name" value="BACON"/>
</dbReference>
<accession>A0A9D2GRH6</accession>
<dbReference type="AlphaFoldDB" id="A0A9D2GRH6"/>
<evidence type="ECO:0000259" key="1">
    <source>
        <dbReference type="Pfam" id="PF13004"/>
    </source>
</evidence>
<name>A0A9D2GRH6_9BACT</name>